<evidence type="ECO:0000256" key="2">
    <source>
        <dbReference type="ARBA" id="ARBA00013729"/>
    </source>
</evidence>
<comment type="caution">
    <text evidence="13">The sequence shown here is derived from an EMBL/GenBank/DDBJ whole genome shotgun (WGS) entry which is preliminary data.</text>
</comment>
<dbReference type="InterPro" id="IPR036953">
    <property type="entry name" value="GreA/GreB_C_sf"/>
</dbReference>
<keyword evidence="4" id="KW-0175">Coiled coil</keyword>
<dbReference type="NCBIfam" id="TIGR01462">
    <property type="entry name" value="greA"/>
    <property type="match status" value="1"/>
</dbReference>
<dbReference type="PANTHER" id="PTHR30437:SF4">
    <property type="entry name" value="TRANSCRIPTION ELONGATION FACTOR GREA"/>
    <property type="match status" value="1"/>
</dbReference>
<dbReference type="SUPFAM" id="SSF46557">
    <property type="entry name" value="GreA transcript cleavage protein, N-terminal domain"/>
    <property type="match status" value="1"/>
</dbReference>
<evidence type="ECO:0000313" key="14">
    <source>
        <dbReference type="Proteomes" id="UP001631949"/>
    </source>
</evidence>
<evidence type="ECO:0000259" key="11">
    <source>
        <dbReference type="Pfam" id="PF01272"/>
    </source>
</evidence>
<dbReference type="GO" id="GO:0003746">
    <property type="term" value="F:translation elongation factor activity"/>
    <property type="evidence" value="ECO:0007669"/>
    <property type="project" value="UniProtKB-KW"/>
</dbReference>
<evidence type="ECO:0000259" key="12">
    <source>
        <dbReference type="Pfam" id="PF03449"/>
    </source>
</evidence>
<comment type="similarity">
    <text evidence="1 9 10">Belongs to the GreA/GreB family.</text>
</comment>
<dbReference type="InterPro" id="IPR023459">
    <property type="entry name" value="Tscrpt_elong_fac_GreA/B_fam"/>
</dbReference>
<dbReference type="HAMAP" id="MF_00105">
    <property type="entry name" value="GreA_GreB"/>
    <property type="match status" value="1"/>
</dbReference>
<evidence type="ECO:0000256" key="9">
    <source>
        <dbReference type="HAMAP-Rule" id="MF_00105"/>
    </source>
</evidence>
<dbReference type="EMBL" id="JBJUVG010000001">
    <property type="protein sequence ID" value="MFM9412874.1"/>
    <property type="molecule type" value="Genomic_DNA"/>
</dbReference>
<dbReference type="PANTHER" id="PTHR30437">
    <property type="entry name" value="TRANSCRIPTION ELONGATION FACTOR GREA"/>
    <property type="match status" value="1"/>
</dbReference>
<keyword evidence="6 9" id="KW-0804">Transcription</keyword>
<feature type="domain" description="Transcription elongation factor GreA/GreB N-terminal" evidence="12">
    <location>
        <begin position="6"/>
        <end position="74"/>
    </location>
</feature>
<dbReference type="SUPFAM" id="SSF54534">
    <property type="entry name" value="FKBP-like"/>
    <property type="match status" value="1"/>
</dbReference>
<dbReference type="PROSITE" id="PS00830">
    <property type="entry name" value="GREAB_2"/>
    <property type="match status" value="1"/>
</dbReference>
<organism evidence="13 14">
    <name type="scientific">Peptococcus simiae</name>
    <dbReference type="NCBI Taxonomy" id="1643805"/>
    <lineage>
        <taxon>Bacteria</taxon>
        <taxon>Bacillati</taxon>
        <taxon>Bacillota</taxon>
        <taxon>Clostridia</taxon>
        <taxon>Eubacteriales</taxon>
        <taxon>Peptococcaceae</taxon>
        <taxon>Peptococcus</taxon>
    </lineage>
</organism>
<protein>
    <recommendedName>
        <fullName evidence="2 9">Transcription elongation factor GreA</fullName>
    </recommendedName>
    <alternativeName>
        <fullName evidence="8 9">Transcript cleavage factor GreA</fullName>
    </alternativeName>
</protein>
<evidence type="ECO:0000313" key="13">
    <source>
        <dbReference type="EMBL" id="MFM9412874.1"/>
    </source>
</evidence>
<dbReference type="InterPro" id="IPR006359">
    <property type="entry name" value="Tscrpt_elong_fac_GreA"/>
</dbReference>
<dbReference type="Gene3D" id="1.10.287.180">
    <property type="entry name" value="Transcription elongation factor, GreA/GreB, N-terminal domain"/>
    <property type="match status" value="1"/>
</dbReference>
<keyword evidence="13" id="KW-0251">Elongation factor</keyword>
<dbReference type="Proteomes" id="UP001631949">
    <property type="component" value="Unassembled WGS sequence"/>
</dbReference>
<dbReference type="InterPro" id="IPR036805">
    <property type="entry name" value="Tscrpt_elong_fac_GreA/B_N_sf"/>
</dbReference>
<keyword evidence="13" id="KW-0648">Protein biosynthesis</keyword>
<name>A0ABW9GYM8_9FIRM</name>
<evidence type="ECO:0000256" key="1">
    <source>
        <dbReference type="ARBA" id="ARBA00008213"/>
    </source>
</evidence>
<evidence type="ECO:0000256" key="8">
    <source>
        <dbReference type="ARBA" id="ARBA00030776"/>
    </source>
</evidence>
<dbReference type="Pfam" id="PF01272">
    <property type="entry name" value="GreA_GreB"/>
    <property type="match status" value="1"/>
</dbReference>
<keyword evidence="3 9" id="KW-0805">Transcription regulation</keyword>
<dbReference type="NCBIfam" id="NF001263">
    <property type="entry name" value="PRK00226.1-4"/>
    <property type="match status" value="1"/>
</dbReference>
<dbReference type="RefSeq" id="WP_408976649.1">
    <property type="nucleotide sequence ID" value="NZ_JBJUVG010000001.1"/>
</dbReference>
<evidence type="ECO:0000256" key="5">
    <source>
        <dbReference type="ARBA" id="ARBA00023125"/>
    </source>
</evidence>
<dbReference type="PIRSF" id="PIRSF006092">
    <property type="entry name" value="GreA_GreB"/>
    <property type="match status" value="1"/>
</dbReference>
<dbReference type="PROSITE" id="PS00829">
    <property type="entry name" value="GREAB_1"/>
    <property type="match status" value="1"/>
</dbReference>
<dbReference type="InterPro" id="IPR022691">
    <property type="entry name" value="Tscrpt_elong_fac_GreA/B_N"/>
</dbReference>
<comment type="function">
    <text evidence="7 9 10">Necessary for efficient RNA polymerase transcription elongation past template-encoded arresting sites. The arresting sites in DNA have the property of trapping a certain fraction of elongating RNA polymerases that pass through, resulting in locked ternary complexes. Cleavage of the nascent transcript by cleavage factors such as GreA or GreB allows the resumption of elongation from the new 3'terminus. GreA releases sequences of 2 to 3 nucleotides.</text>
</comment>
<evidence type="ECO:0000256" key="7">
    <source>
        <dbReference type="ARBA" id="ARBA00024916"/>
    </source>
</evidence>
<evidence type="ECO:0000256" key="10">
    <source>
        <dbReference type="RuleBase" id="RU000556"/>
    </source>
</evidence>
<keyword evidence="5 9" id="KW-0238">DNA-binding</keyword>
<feature type="domain" description="Transcription elongation factor GreA/GreB C-terminal" evidence="11">
    <location>
        <begin position="82"/>
        <end position="156"/>
    </location>
</feature>
<dbReference type="InterPro" id="IPR001437">
    <property type="entry name" value="Tscrpt_elong_fac_GreA/B_C"/>
</dbReference>
<keyword evidence="14" id="KW-1185">Reference proteome</keyword>
<dbReference type="Pfam" id="PF03449">
    <property type="entry name" value="GreA_GreB_N"/>
    <property type="match status" value="1"/>
</dbReference>
<accession>A0ABW9GYM8</accession>
<evidence type="ECO:0000256" key="6">
    <source>
        <dbReference type="ARBA" id="ARBA00023163"/>
    </source>
</evidence>
<dbReference type="InterPro" id="IPR028624">
    <property type="entry name" value="Tscrpt_elong_fac_GreA/B"/>
</dbReference>
<evidence type="ECO:0000256" key="3">
    <source>
        <dbReference type="ARBA" id="ARBA00023015"/>
    </source>
</evidence>
<dbReference type="InterPro" id="IPR018151">
    <property type="entry name" value="TF_GreA/GreB_CS"/>
</dbReference>
<dbReference type="Gene3D" id="3.10.50.30">
    <property type="entry name" value="Transcription elongation factor, GreA/GreB, C-terminal domain"/>
    <property type="match status" value="1"/>
</dbReference>
<sequence>MADKTLLTQEGLDELKAELEHLKTVRRKEVSDRLKVAIDFGDLSENSEYDDAKNEQAFIEGRIKKVESLLRNYELISKSEDDKDKINVGSKVRVEDVELEEEEEYRIVGTIEADPMQNRISNESPLGQALLGHVVGDEITVAAPVGDIIYRVISIQNE</sequence>
<gene>
    <name evidence="9 13" type="primary">greA</name>
    <name evidence="13" type="ORF">ACKQTC_00585</name>
</gene>
<proteinExistence type="inferred from homology"/>
<reference evidence="13 14" key="1">
    <citation type="journal article" date="2016" name="Int. J. Syst. Evol. Microbiol.">
        <title>Peptococcus simiae sp. nov., isolated from rhesus macaque faeces and emended description of the genus Peptococcus.</title>
        <authorList>
            <person name="Shkoporov A.N."/>
            <person name="Efimov B.A."/>
            <person name="Kondova I."/>
            <person name="Ouwerling B."/>
            <person name="Chaplin A.V."/>
            <person name="Shcherbakova V.A."/>
            <person name="Langermans J.A.M."/>
        </authorList>
    </citation>
    <scope>NUCLEOTIDE SEQUENCE [LARGE SCALE GENOMIC DNA]</scope>
    <source>
        <strain evidence="13 14">M108</strain>
    </source>
</reference>
<evidence type="ECO:0000256" key="4">
    <source>
        <dbReference type="ARBA" id="ARBA00023054"/>
    </source>
</evidence>